<evidence type="ECO:0000313" key="2">
    <source>
        <dbReference type="EMBL" id="KYG65562.1"/>
    </source>
</evidence>
<dbReference type="OrthoDB" id="9816370at2"/>
<dbReference type="RefSeq" id="WP_061833106.1">
    <property type="nucleotide sequence ID" value="NZ_LUKE01000001.1"/>
</dbReference>
<dbReference type="EMBL" id="LUKE01000001">
    <property type="protein sequence ID" value="KYG65562.1"/>
    <property type="molecule type" value="Genomic_DNA"/>
</dbReference>
<sequence length="171" mass="18995">MINLRKTLNEAHAILEADGIAHALIGGFALAVYGYHRATADIDFLADGTKKEAIKALLSKKGYKLQYESAEVLQFSGPGFIDILLANRPLSQEMLKEAVLNSALGVYVLKAEDIIGLKIQAYKNDPSRELQDKADIQQLLAVPQLDLNRVKKYADLFGEWEVIKKIKDVLK</sequence>
<name>A0A150WM79_BDEBC</name>
<dbReference type="Proteomes" id="UP000075320">
    <property type="component" value="Unassembled WGS sequence"/>
</dbReference>
<proteinExistence type="predicted"/>
<evidence type="ECO:0000313" key="3">
    <source>
        <dbReference type="Proteomes" id="UP000075320"/>
    </source>
</evidence>
<accession>A0A150WM79</accession>
<comment type="caution">
    <text evidence="2">The sequence shown here is derived from an EMBL/GenBank/DDBJ whole genome shotgun (WGS) entry which is preliminary data.</text>
</comment>
<feature type="domain" description="DUF6036" evidence="1">
    <location>
        <begin position="7"/>
        <end position="154"/>
    </location>
</feature>
<reference evidence="2 3" key="1">
    <citation type="submission" date="2016-03" db="EMBL/GenBank/DDBJ databases">
        <authorList>
            <person name="Ploux O."/>
        </authorList>
    </citation>
    <scope>NUCLEOTIDE SEQUENCE [LARGE SCALE GENOMIC DNA]</scope>
    <source>
        <strain evidence="2 3">R0</strain>
    </source>
</reference>
<dbReference type="Pfam" id="PF19502">
    <property type="entry name" value="DUF6036"/>
    <property type="match status" value="1"/>
</dbReference>
<organism evidence="2 3">
    <name type="scientific">Bdellovibrio bacteriovorus</name>
    <dbReference type="NCBI Taxonomy" id="959"/>
    <lineage>
        <taxon>Bacteria</taxon>
        <taxon>Pseudomonadati</taxon>
        <taxon>Bdellovibrionota</taxon>
        <taxon>Bdellovibrionia</taxon>
        <taxon>Bdellovibrionales</taxon>
        <taxon>Pseudobdellovibrionaceae</taxon>
        <taxon>Bdellovibrio</taxon>
    </lineage>
</organism>
<protein>
    <recommendedName>
        <fullName evidence="1">DUF6036 domain-containing protein</fullName>
    </recommendedName>
</protein>
<dbReference type="InterPro" id="IPR045792">
    <property type="entry name" value="DUF6036"/>
</dbReference>
<dbReference type="AlphaFoldDB" id="A0A150WM79"/>
<dbReference type="InterPro" id="IPR043519">
    <property type="entry name" value="NT_sf"/>
</dbReference>
<dbReference type="Gene3D" id="3.30.460.40">
    <property type="match status" value="1"/>
</dbReference>
<gene>
    <name evidence="2" type="ORF">AZI86_00330</name>
</gene>
<keyword evidence="3" id="KW-1185">Reference proteome</keyword>
<dbReference type="SUPFAM" id="SSF81301">
    <property type="entry name" value="Nucleotidyltransferase"/>
    <property type="match status" value="1"/>
</dbReference>
<evidence type="ECO:0000259" key="1">
    <source>
        <dbReference type="Pfam" id="PF19502"/>
    </source>
</evidence>